<protein>
    <submittedName>
        <fullName evidence="1">Uncharacterized protein</fullName>
    </submittedName>
</protein>
<evidence type="ECO:0000313" key="1">
    <source>
        <dbReference type="EMBL" id="PSL57860.1"/>
    </source>
</evidence>
<name>A0A2P8IHA7_SACCR</name>
<proteinExistence type="predicted"/>
<keyword evidence="2" id="KW-1185">Reference proteome</keyword>
<dbReference type="Proteomes" id="UP000241118">
    <property type="component" value="Unassembled WGS sequence"/>
</dbReference>
<gene>
    <name evidence="1" type="ORF">B0I31_10171</name>
</gene>
<sequence length="71" mass="7752">MAHGGSEHCADERFDAAGEVAVAAHEPHRPWLDVAWLHRPDLPDLLGVLVHPPVPPDDEMGRALARHAPQL</sequence>
<comment type="caution">
    <text evidence="1">The sequence shown here is derived from an EMBL/GenBank/DDBJ whole genome shotgun (WGS) entry which is preliminary data.</text>
</comment>
<dbReference type="EMBL" id="PYAX01000001">
    <property type="protein sequence ID" value="PSL57860.1"/>
    <property type="molecule type" value="Genomic_DNA"/>
</dbReference>
<dbReference type="AlphaFoldDB" id="A0A2P8IHA7"/>
<dbReference type="RefSeq" id="WP_181319921.1">
    <property type="nucleotide sequence ID" value="NZ_PYAX01000001.1"/>
</dbReference>
<accession>A0A2P8IHA7</accession>
<evidence type="ECO:0000313" key="2">
    <source>
        <dbReference type="Proteomes" id="UP000241118"/>
    </source>
</evidence>
<reference evidence="1 2" key="1">
    <citation type="submission" date="2018-03" db="EMBL/GenBank/DDBJ databases">
        <title>Genomic Encyclopedia of Type Strains, Phase III (KMG-III): the genomes of soil and plant-associated and newly described type strains.</title>
        <authorList>
            <person name="Whitman W."/>
        </authorList>
    </citation>
    <scope>NUCLEOTIDE SEQUENCE [LARGE SCALE GENOMIC DNA]</scope>
    <source>
        <strain evidence="1 2">CGMCC 4.7097</strain>
    </source>
</reference>
<organism evidence="1 2">
    <name type="scientific">Saccharothrix carnea</name>
    <dbReference type="NCBI Taxonomy" id="1280637"/>
    <lineage>
        <taxon>Bacteria</taxon>
        <taxon>Bacillati</taxon>
        <taxon>Actinomycetota</taxon>
        <taxon>Actinomycetes</taxon>
        <taxon>Pseudonocardiales</taxon>
        <taxon>Pseudonocardiaceae</taxon>
        <taxon>Saccharothrix</taxon>
    </lineage>
</organism>